<keyword evidence="3" id="KW-0328">Glycosyltransferase</keyword>
<organism evidence="7 8">
    <name type="scientific">Parafannyhessea umbonata</name>
    <dbReference type="NCBI Taxonomy" id="604330"/>
    <lineage>
        <taxon>Bacteria</taxon>
        <taxon>Bacillati</taxon>
        <taxon>Actinomycetota</taxon>
        <taxon>Coriobacteriia</taxon>
        <taxon>Coriobacteriales</taxon>
        <taxon>Atopobiaceae</taxon>
        <taxon>Parafannyhessea</taxon>
    </lineage>
</organism>
<dbReference type="AlphaFoldDB" id="A0A1G6KTS3"/>
<dbReference type="Proteomes" id="UP000198528">
    <property type="component" value="Unassembled WGS sequence"/>
</dbReference>
<evidence type="ECO:0000259" key="6">
    <source>
        <dbReference type="Pfam" id="PF01048"/>
    </source>
</evidence>
<evidence type="ECO:0000256" key="3">
    <source>
        <dbReference type="ARBA" id="ARBA00022676"/>
    </source>
</evidence>
<dbReference type="NCBIfam" id="NF004489">
    <property type="entry name" value="PRK05819.1"/>
    <property type="match status" value="1"/>
</dbReference>
<dbReference type="EC" id="2.4.2.3" evidence="1"/>
<comment type="catalytic activity">
    <reaction evidence="5">
        <text>uridine + phosphate = alpha-D-ribose 1-phosphate + uracil</text>
        <dbReference type="Rhea" id="RHEA:24388"/>
        <dbReference type="ChEBI" id="CHEBI:16704"/>
        <dbReference type="ChEBI" id="CHEBI:17568"/>
        <dbReference type="ChEBI" id="CHEBI:43474"/>
        <dbReference type="ChEBI" id="CHEBI:57720"/>
        <dbReference type="EC" id="2.4.2.3"/>
    </reaction>
</comment>
<dbReference type="PANTHER" id="PTHR43691">
    <property type="entry name" value="URIDINE PHOSPHORYLASE"/>
    <property type="match status" value="1"/>
</dbReference>
<dbReference type="Pfam" id="PF01048">
    <property type="entry name" value="PNP_UDP_1"/>
    <property type="match status" value="1"/>
</dbReference>
<dbReference type="SUPFAM" id="SSF53167">
    <property type="entry name" value="Purine and uridine phosphorylases"/>
    <property type="match status" value="1"/>
</dbReference>
<dbReference type="GO" id="GO:0009116">
    <property type="term" value="P:nucleoside metabolic process"/>
    <property type="evidence" value="ECO:0007669"/>
    <property type="project" value="InterPro"/>
</dbReference>
<proteinExistence type="predicted"/>
<dbReference type="CDD" id="cd09006">
    <property type="entry name" value="PNP_EcPNPI-like"/>
    <property type="match status" value="1"/>
</dbReference>
<evidence type="ECO:0000256" key="2">
    <source>
        <dbReference type="ARBA" id="ARBA00021980"/>
    </source>
</evidence>
<accession>A0A1G6KTS3</accession>
<keyword evidence="8" id="KW-1185">Reference proteome</keyword>
<dbReference type="GO" id="GO:0004850">
    <property type="term" value="F:uridine phosphorylase activity"/>
    <property type="evidence" value="ECO:0007669"/>
    <property type="project" value="UniProtKB-EC"/>
</dbReference>
<evidence type="ECO:0000256" key="1">
    <source>
        <dbReference type="ARBA" id="ARBA00011888"/>
    </source>
</evidence>
<dbReference type="EMBL" id="FMZL01000010">
    <property type="protein sequence ID" value="SDC34480.1"/>
    <property type="molecule type" value="Genomic_DNA"/>
</dbReference>
<dbReference type="STRING" id="604330.SAMN04489857_1513"/>
<dbReference type="RefSeq" id="WP_090846382.1">
    <property type="nucleotide sequence ID" value="NZ_FMZL01000010.1"/>
</dbReference>
<dbReference type="NCBIfam" id="TIGR00107">
    <property type="entry name" value="deoD"/>
    <property type="match status" value="1"/>
</dbReference>
<feature type="domain" description="Nucleoside phosphorylase" evidence="6">
    <location>
        <begin position="18"/>
        <end position="232"/>
    </location>
</feature>
<dbReference type="InterPro" id="IPR000845">
    <property type="entry name" value="Nucleoside_phosphorylase_d"/>
</dbReference>
<gene>
    <name evidence="7" type="ORF">SAMN04487824_11021</name>
</gene>
<dbReference type="Gene3D" id="3.40.50.1580">
    <property type="entry name" value="Nucleoside phosphorylase domain"/>
    <property type="match status" value="1"/>
</dbReference>
<name>A0A1G6KTS3_9ACTN</name>
<reference evidence="8" key="1">
    <citation type="submission" date="2016-10" db="EMBL/GenBank/DDBJ databases">
        <authorList>
            <person name="Varghese N."/>
            <person name="Submissions S."/>
        </authorList>
    </citation>
    <scope>NUCLEOTIDE SEQUENCE [LARGE SCALE GENOMIC DNA]</scope>
    <source>
        <strain evidence="8">DSM 22619</strain>
    </source>
</reference>
<dbReference type="PANTHER" id="PTHR43691:SF11">
    <property type="entry name" value="FI09636P-RELATED"/>
    <property type="match status" value="1"/>
</dbReference>
<evidence type="ECO:0000313" key="8">
    <source>
        <dbReference type="Proteomes" id="UP000198528"/>
    </source>
</evidence>
<sequence>MFETASACIRCNKEDVAKVVLMPGDPLRAKFIAEHYLEAPVLFNDVRNMLGYTGTYKGKRVSVMGSGMGIPSMCLYAHELYTQVGVDAIVRVGTTGGLQDDLHAGDIVIAQSAATNSSIASLYDSPVKLAPTASWDMLRDAVAACERLGYGYQVGQVVSSDVFYNPREDAPARYRDLSLLCVEMETAGLYIEAQTSHKKAVSILSVSDTFFTGESLSADEREKSFTNMMEASLETALNYA</sequence>
<evidence type="ECO:0000256" key="5">
    <source>
        <dbReference type="ARBA" id="ARBA00048447"/>
    </source>
</evidence>
<evidence type="ECO:0000313" key="7">
    <source>
        <dbReference type="EMBL" id="SDC34480.1"/>
    </source>
</evidence>
<evidence type="ECO:0000256" key="4">
    <source>
        <dbReference type="ARBA" id="ARBA00022679"/>
    </source>
</evidence>
<dbReference type="InterPro" id="IPR035994">
    <property type="entry name" value="Nucleoside_phosphorylase_sf"/>
</dbReference>
<dbReference type="GO" id="GO:0005829">
    <property type="term" value="C:cytosol"/>
    <property type="evidence" value="ECO:0007669"/>
    <property type="project" value="TreeGrafter"/>
</dbReference>
<dbReference type="GO" id="GO:0004731">
    <property type="term" value="F:purine-nucleoside phosphorylase activity"/>
    <property type="evidence" value="ECO:0007669"/>
    <property type="project" value="InterPro"/>
</dbReference>
<keyword evidence="4" id="KW-0808">Transferase</keyword>
<dbReference type="InterPro" id="IPR004402">
    <property type="entry name" value="DeoD-type"/>
</dbReference>
<protein>
    <recommendedName>
        <fullName evidence="2">Uridine phosphorylase</fullName>
        <ecNumber evidence="1">2.4.2.3</ecNumber>
    </recommendedName>
</protein>